<keyword evidence="4" id="KW-1185">Reference proteome</keyword>
<reference evidence="3 4" key="1">
    <citation type="submission" date="2017-07" db="EMBL/GenBank/DDBJ databases">
        <title>Phylogenetic study on the rhizospheric bacterium Ochrobactrum sp. A44.</title>
        <authorList>
            <person name="Krzyzanowska D.M."/>
            <person name="Ossowicki A."/>
            <person name="Rajewska M."/>
            <person name="Maciag T."/>
            <person name="Kaczynski Z."/>
            <person name="Czerwicka M."/>
            <person name="Jafra S."/>
        </authorList>
    </citation>
    <scope>NUCLEOTIDE SEQUENCE [LARGE SCALE GENOMIC DNA]</scope>
    <source>
        <strain evidence="3 4">CCUG 30717</strain>
    </source>
</reference>
<dbReference type="InterPro" id="IPR038296">
    <property type="entry name" value="ParD_sf"/>
</dbReference>
<keyword evidence="2" id="KW-1277">Toxin-antitoxin system</keyword>
<proteinExistence type="inferred from homology"/>
<dbReference type="EMBL" id="NNRM01000039">
    <property type="protein sequence ID" value="OYR23719.1"/>
    <property type="molecule type" value="Genomic_DNA"/>
</dbReference>
<sequence>MLDVIEKKSRMANNEKRTISLPSEQAAFIESKVRSGDYASVSEVVRAGIRALRERDEVIERWLHNEIAASYDGMKSDPSRAVSVDSAFASVRTRHAERMKVRK</sequence>
<dbReference type="Pfam" id="PF03693">
    <property type="entry name" value="ParD_antitoxin"/>
    <property type="match status" value="1"/>
</dbReference>
<organism evidence="3 4">
    <name type="scientific">Brucella pseudogrignonensis</name>
    <dbReference type="NCBI Taxonomy" id="419475"/>
    <lineage>
        <taxon>Bacteria</taxon>
        <taxon>Pseudomonadati</taxon>
        <taxon>Pseudomonadota</taxon>
        <taxon>Alphaproteobacteria</taxon>
        <taxon>Hyphomicrobiales</taxon>
        <taxon>Brucellaceae</taxon>
        <taxon>Brucella/Ochrobactrum group</taxon>
        <taxon>Brucella</taxon>
    </lineage>
</organism>
<evidence type="ECO:0000256" key="1">
    <source>
        <dbReference type="ARBA" id="ARBA00008580"/>
    </source>
</evidence>
<dbReference type="GO" id="GO:0006355">
    <property type="term" value="P:regulation of DNA-templated transcription"/>
    <property type="evidence" value="ECO:0007669"/>
    <property type="project" value="InterPro"/>
</dbReference>
<evidence type="ECO:0000256" key="2">
    <source>
        <dbReference type="ARBA" id="ARBA00022649"/>
    </source>
</evidence>
<comment type="similarity">
    <text evidence="1">Belongs to the ParD antitoxin family.</text>
</comment>
<dbReference type="PANTHER" id="PTHR36582:SF2">
    <property type="entry name" value="ANTITOXIN PARD"/>
    <property type="match status" value="1"/>
</dbReference>
<dbReference type="Gene3D" id="6.10.10.120">
    <property type="entry name" value="Antitoxin ParD1-like"/>
    <property type="match status" value="1"/>
</dbReference>
<dbReference type="RefSeq" id="WP_235819101.1">
    <property type="nucleotide sequence ID" value="NZ_JBHEEM010000005.1"/>
</dbReference>
<protein>
    <submittedName>
        <fullName evidence="3">Ribbon-helix-helix, copG family protein</fullName>
    </submittedName>
</protein>
<dbReference type="Proteomes" id="UP000216188">
    <property type="component" value="Unassembled WGS sequence"/>
</dbReference>
<dbReference type="InterPro" id="IPR010985">
    <property type="entry name" value="Ribbon_hlx_hlx"/>
</dbReference>
<name>A0A256G9F6_9HYPH</name>
<dbReference type="NCBIfam" id="TIGR02606">
    <property type="entry name" value="antidote_CC2985"/>
    <property type="match status" value="1"/>
</dbReference>
<dbReference type="PANTHER" id="PTHR36582">
    <property type="entry name" value="ANTITOXIN PARD"/>
    <property type="match status" value="1"/>
</dbReference>
<evidence type="ECO:0000313" key="4">
    <source>
        <dbReference type="Proteomes" id="UP000216188"/>
    </source>
</evidence>
<dbReference type="SUPFAM" id="SSF47598">
    <property type="entry name" value="Ribbon-helix-helix"/>
    <property type="match status" value="1"/>
</dbReference>
<gene>
    <name evidence="3" type="ORF">CEV34_3723</name>
</gene>
<dbReference type="InterPro" id="IPR022789">
    <property type="entry name" value="ParD"/>
</dbReference>
<comment type="caution">
    <text evidence="3">The sequence shown here is derived from an EMBL/GenBank/DDBJ whole genome shotgun (WGS) entry which is preliminary data.</text>
</comment>
<dbReference type="AlphaFoldDB" id="A0A256G9F6"/>
<accession>A0A256G9F6</accession>
<evidence type="ECO:0000313" key="3">
    <source>
        <dbReference type="EMBL" id="OYR23719.1"/>
    </source>
</evidence>
<dbReference type="CDD" id="cd22231">
    <property type="entry name" value="RHH_NikR_HicB-like"/>
    <property type="match status" value="1"/>
</dbReference>